<organism evidence="1 2">
    <name type="scientific">Providencia burhodogranariea DSM 19968</name>
    <dbReference type="NCBI Taxonomy" id="1141662"/>
    <lineage>
        <taxon>Bacteria</taxon>
        <taxon>Pseudomonadati</taxon>
        <taxon>Pseudomonadota</taxon>
        <taxon>Gammaproteobacteria</taxon>
        <taxon>Enterobacterales</taxon>
        <taxon>Morganellaceae</taxon>
        <taxon>Providencia</taxon>
    </lineage>
</organism>
<dbReference type="AlphaFoldDB" id="K8X632"/>
<keyword evidence="2" id="KW-1185">Reference proteome</keyword>
<dbReference type="HOGENOM" id="CLU_055435_0_0_6"/>
<dbReference type="RefSeq" id="WP_008910732.1">
    <property type="nucleotide sequence ID" value="NZ_KB233222.1"/>
</dbReference>
<dbReference type="EMBL" id="AKKL01000012">
    <property type="protein sequence ID" value="EKT63885.1"/>
    <property type="molecule type" value="Genomic_DNA"/>
</dbReference>
<name>K8X632_9GAMM</name>
<gene>
    <name evidence="1" type="ORF">OOA_03449</name>
</gene>
<evidence type="ECO:0008006" key="3">
    <source>
        <dbReference type="Google" id="ProtNLM"/>
    </source>
</evidence>
<accession>K8X632</accession>
<dbReference type="NCBIfam" id="NF033928">
    <property type="entry name" value="alph_xenorhab_A"/>
    <property type="match status" value="1"/>
</dbReference>
<dbReference type="Gene3D" id="1.20.1170.10">
    <property type="match status" value="1"/>
</dbReference>
<comment type="caution">
    <text evidence="1">The sequence shown here is derived from an EMBL/GenBank/DDBJ whole genome shotgun (WGS) entry which is preliminary data.</text>
</comment>
<dbReference type="eggNOG" id="ENOG502Z9TD">
    <property type="taxonomic scope" value="Bacteria"/>
</dbReference>
<sequence length="402" mass="46533">MSEITYEKIISQENIGGITLGLLTNQNSTSARPAGIFTQYDLVNIHKYIHFALSLPDSAHDVLSWLRIDESTTLPIERRTLTETIQLIREHAGTWDNVEQQVKQQSINLSLTSRNITQTGNQILDYINDMPIIKQINTHLEDLSNEELLNISYQNDDQQIATELLSILTLIKEEIQLQANKTTTIKDIISDFRINIIGGYLSNHHQVDSLLFKVKAIYLELDSHNDINTDSELYLREKIDLIKQEIYQLEQEYNHFVKLCFTGLAGGLIGLIITGSIFGDKAENIRYRKNELLKEIIDINTKINKNHFIKKNVLDIQIHLQAIEGYLKDARFAVDHLDYMWLVILTEINHSIDHFSRIDNAANLLKFIIRFKKIITEWDLIQDYSKQLIELFDTQLPPNTNY</sequence>
<dbReference type="PATRIC" id="fig|1141662.3.peg.697"/>
<reference evidence="1 2" key="1">
    <citation type="journal article" date="2012" name="BMC Genomics">
        <title>Comparative genomics of bacteria in the genus Providencia isolated from wild Drosophila melanogaster.</title>
        <authorList>
            <person name="Galac M.R."/>
            <person name="Lazzaro B.P."/>
        </authorList>
    </citation>
    <scope>NUCLEOTIDE SEQUENCE [LARGE SCALE GENOMIC DNA]</scope>
    <source>
        <strain evidence="1 2">DSM 19968</strain>
    </source>
</reference>
<evidence type="ECO:0000313" key="2">
    <source>
        <dbReference type="Proteomes" id="UP000009336"/>
    </source>
</evidence>
<dbReference type="SUPFAM" id="SSF58100">
    <property type="entry name" value="Bacterial hemolysins"/>
    <property type="match status" value="1"/>
</dbReference>
<dbReference type="CDD" id="cd22657">
    <property type="entry name" value="ClyA_XaxA-like"/>
    <property type="match status" value="1"/>
</dbReference>
<dbReference type="Proteomes" id="UP000009336">
    <property type="component" value="Unassembled WGS sequence"/>
</dbReference>
<protein>
    <recommendedName>
        <fullName evidence="3">Toxin XaxA</fullName>
    </recommendedName>
</protein>
<dbReference type="OrthoDB" id="6844944at2"/>
<evidence type="ECO:0000313" key="1">
    <source>
        <dbReference type="EMBL" id="EKT63885.1"/>
    </source>
</evidence>
<proteinExistence type="predicted"/>